<evidence type="ECO:0000259" key="14">
    <source>
        <dbReference type="Pfam" id="PF03416"/>
    </source>
</evidence>
<feature type="domain" description="Peptidase C54 catalytic" evidence="14">
    <location>
        <begin position="966"/>
        <end position="1018"/>
    </location>
</feature>
<dbReference type="PANTHER" id="PTHR22624">
    <property type="entry name" value="CYSTEINE PROTEASE ATG4"/>
    <property type="match status" value="1"/>
</dbReference>
<feature type="compositionally biased region" description="Polar residues" evidence="13">
    <location>
        <begin position="430"/>
        <end position="444"/>
    </location>
</feature>
<keyword evidence="4" id="KW-0813">Transport</keyword>
<evidence type="ECO:0000313" key="15">
    <source>
        <dbReference type="EMBL" id="RSH80617.1"/>
    </source>
</evidence>
<feature type="compositionally biased region" description="Low complexity" evidence="13">
    <location>
        <begin position="449"/>
        <end position="458"/>
    </location>
</feature>
<feature type="region of interest" description="Disordered" evidence="13">
    <location>
        <begin position="1125"/>
        <end position="1293"/>
    </location>
</feature>
<dbReference type="GeneID" id="39593742"/>
<proteinExistence type="inferred from homology"/>
<feature type="compositionally biased region" description="Low complexity" evidence="13">
    <location>
        <begin position="319"/>
        <end position="328"/>
    </location>
</feature>
<evidence type="ECO:0000256" key="2">
    <source>
        <dbReference type="ARBA" id="ARBA00004496"/>
    </source>
</evidence>
<feature type="region of interest" description="Disordered" evidence="13">
    <location>
        <begin position="1314"/>
        <end position="1405"/>
    </location>
</feature>
<dbReference type="GO" id="GO:0035973">
    <property type="term" value="P:aggrephagy"/>
    <property type="evidence" value="ECO:0007669"/>
    <property type="project" value="TreeGrafter"/>
</dbReference>
<feature type="compositionally biased region" description="Low complexity" evidence="13">
    <location>
        <begin position="186"/>
        <end position="203"/>
    </location>
</feature>
<feature type="compositionally biased region" description="Basic and acidic residues" evidence="13">
    <location>
        <begin position="1181"/>
        <end position="1192"/>
    </location>
</feature>
<evidence type="ECO:0000256" key="3">
    <source>
        <dbReference type="ARBA" id="ARBA00010958"/>
    </source>
</evidence>
<dbReference type="GO" id="GO:0034727">
    <property type="term" value="P:piecemeal microautophagy of the nucleus"/>
    <property type="evidence" value="ECO:0007669"/>
    <property type="project" value="TreeGrafter"/>
</dbReference>
<accession>A0A427XP71</accession>
<feature type="compositionally biased region" description="Acidic residues" evidence="13">
    <location>
        <begin position="1396"/>
        <end position="1405"/>
    </location>
</feature>
<dbReference type="STRING" id="105984.A0A427XP71"/>
<evidence type="ECO:0000256" key="6">
    <source>
        <dbReference type="ARBA" id="ARBA00022670"/>
    </source>
</evidence>
<dbReference type="GO" id="GO:0000423">
    <property type="term" value="P:mitophagy"/>
    <property type="evidence" value="ECO:0007669"/>
    <property type="project" value="TreeGrafter"/>
</dbReference>
<dbReference type="GO" id="GO:0015031">
    <property type="term" value="P:protein transport"/>
    <property type="evidence" value="ECO:0007669"/>
    <property type="project" value="UniProtKB-KW"/>
</dbReference>
<evidence type="ECO:0000256" key="1">
    <source>
        <dbReference type="ARBA" id="ARBA00004329"/>
    </source>
</evidence>
<feature type="compositionally biased region" description="Basic and acidic residues" evidence="13">
    <location>
        <begin position="1536"/>
        <end position="1546"/>
    </location>
</feature>
<comment type="caution">
    <text evidence="15">The sequence shown here is derived from an EMBL/GenBank/DDBJ whole genome shotgun (WGS) entry which is preliminary data.</text>
</comment>
<feature type="region of interest" description="Disordered" evidence="13">
    <location>
        <begin position="826"/>
        <end position="962"/>
    </location>
</feature>
<feature type="region of interest" description="Disordered" evidence="13">
    <location>
        <begin position="344"/>
        <end position="374"/>
    </location>
</feature>
<protein>
    <recommendedName>
        <fullName evidence="12">Autophagy-related protein 4</fullName>
    </recommendedName>
</protein>
<keyword evidence="7" id="KW-0378">Hydrolase</keyword>
<evidence type="ECO:0000256" key="11">
    <source>
        <dbReference type="ARBA" id="ARBA00029362"/>
    </source>
</evidence>
<feature type="region of interest" description="Disordered" evidence="13">
    <location>
        <begin position="1444"/>
        <end position="1465"/>
    </location>
</feature>
<evidence type="ECO:0000256" key="12">
    <source>
        <dbReference type="ARBA" id="ARBA00030240"/>
    </source>
</evidence>
<feature type="compositionally biased region" description="Low complexity" evidence="13">
    <location>
        <begin position="219"/>
        <end position="229"/>
    </location>
</feature>
<dbReference type="InterPro" id="IPR046792">
    <property type="entry name" value="Peptidase_C54_cat"/>
</dbReference>
<feature type="compositionally biased region" description="Polar residues" evidence="13">
    <location>
        <begin position="837"/>
        <end position="846"/>
    </location>
</feature>
<comment type="subcellular location">
    <subcellularLocation>
        <location evidence="2">Cytoplasm</location>
    </subcellularLocation>
    <subcellularLocation>
        <location evidence="1">Preautophagosomal structure</location>
    </subcellularLocation>
</comment>
<feature type="compositionally biased region" description="Low complexity" evidence="13">
    <location>
        <begin position="87"/>
        <end position="103"/>
    </location>
</feature>
<feature type="compositionally biased region" description="Polar residues" evidence="13">
    <location>
        <begin position="300"/>
        <end position="318"/>
    </location>
</feature>
<feature type="region of interest" description="Disordered" evidence="13">
    <location>
        <begin position="1030"/>
        <end position="1076"/>
    </location>
</feature>
<keyword evidence="6 15" id="KW-0645">Protease</keyword>
<feature type="compositionally biased region" description="Acidic residues" evidence="13">
    <location>
        <begin position="1145"/>
        <end position="1157"/>
    </location>
</feature>
<feature type="compositionally biased region" description="Low complexity" evidence="13">
    <location>
        <begin position="352"/>
        <end position="369"/>
    </location>
</feature>
<feature type="compositionally biased region" description="Polar residues" evidence="13">
    <location>
        <begin position="1444"/>
        <end position="1459"/>
    </location>
</feature>
<feature type="compositionally biased region" description="Low complexity" evidence="13">
    <location>
        <begin position="1261"/>
        <end position="1293"/>
    </location>
</feature>
<feature type="compositionally biased region" description="Polar residues" evidence="13">
    <location>
        <begin position="117"/>
        <end position="128"/>
    </location>
</feature>
<feature type="compositionally biased region" description="Low complexity" evidence="13">
    <location>
        <begin position="1"/>
        <end position="19"/>
    </location>
</feature>
<feature type="compositionally biased region" description="Basic residues" evidence="13">
    <location>
        <begin position="173"/>
        <end position="185"/>
    </location>
</feature>
<feature type="region of interest" description="Disordered" evidence="13">
    <location>
        <begin position="1485"/>
        <end position="1566"/>
    </location>
</feature>
<feature type="compositionally biased region" description="Acidic residues" evidence="13">
    <location>
        <begin position="1502"/>
        <end position="1527"/>
    </location>
</feature>
<feature type="compositionally biased region" description="Low complexity" evidence="13">
    <location>
        <begin position="275"/>
        <end position="285"/>
    </location>
</feature>
<evidence type="ECO:0000256" key="5">
    <source>
        <dbReference type="ARBA" id="ARBA00022490"/>
    </source>
</evidence>
<feature type="region of interest" description="Disordered" evidence="13">
    <location>
        <begin position="478"/>
        <end position="498"/>
    </location>
</feature>
<feature type="compositionally biased region" description="Polar residues" evidence="13">
    <location>
        <begin position="914"/>
        <end position="926"/>
    </location>
</feature>
<feature type="compositionally biased region" description="Acidic residues" evidence="13">
    <location>
        <begin position="1067"/>
        <end position="1076"/>
    </location>
</feature>
<keyword evidence="16" id="KW-1185">Reference proteome</keyword>
<feature type="compositionally biased region" description="Low complexity" evidence="13">
    <location>
        <begin position="855"/>
        <end position="870"/>
    </location>
</feature>
<dbReference type="GO" id="GO:0019786">
    <property type="term" value="F:protein-phosphatidylethanolamide deconjugating activity"/>
    <property type="evidence" value="ECO:0007669"/>
    <property type="project" value="InterPro"/>
</dbReference>
<feature type="compositionally biased region" description="Low complexity" evidence="13">
    <location>
        <begin position="1212"/>
        <end position="1226"/>
    </location>
</feature>
<dbReference type="PANTHER" id="PTHR22624:SF49">
    <property type="entry name" value="CYSTEINE PROTEASE"/>
    <property type="match status" value="1"/>
</dbReference>
<dbReference type="RefSeq" id="XP_028475564.1">
    <property type="nucleotide sequence ID" value="XM_028624492.1"/>
</dbReference>
<feature type="region of interest" description="Disordered" evidence="13">
    <location>
        <begin position="418"/>
        <end position="461"/>
    </location>
</feature>
<dbReference type="GO" id="GO:0000045">
    <property type="term" value="P:autophagosome assembly"/>
    <property type="evidence" value="ECO:0007669"/>
    <property type="project" value="TreeGrafter"/>
</dbReference>
<dbReference type="OrthoDB" id="2960936at2759"/>
<comment type="catalytic activity">
    <reaction evidence="11">
        <text>[protein]-C-terminal L-amino acid-glycyl-phosphatidylethanolamide + H2O = [protein]-C-terminal L-amino acid-glycine + a 1,2-diacyl-sn-glycero-3-phosphoethanolamine</text>
        <dbReference type="Rhea" id="RHEA:67548"/>
        <dbReference type="Rhea" id="RHEA-COMP:17323"/>
        <dbReference type="Rhea" id="RHEA-COMP:17324"/>
        <dbReference type="ChEBI" id="CHEBI:15377"/>
        <dbReference type="ChEBI" id="CHEBI:64612"/>
        <dbReference type="ChEBI" id="CHEBI:172940"/>
        <dbReference type="ChEBI" id="CHEBI:172941"/>
    </reaction>
    <physiologicalReaction direction="left-to-right" evidence="11">
        <dbReference type="Rhea" id="RHEA:67549"/>
    </physiologicalReaction>
</comment>
<dbReference type="GO" id="GO:0004197">
    <property type="term" value="F:cysteine-type endopeptidase activity"/>
    <property type="evidence" value="ECO:0007669"/>
    <property type="project" value="TreeGrafter"/>
</dbReference>
<feature type="compositionally biased region" description="Polar residues" evidence="13">
    <location>
        <begin position="135"/>
        <end position="156"/>
    </location>
</feature>
<feature type="domain" description="Peptidase C54 catalytic" evidence="14">
    <location>
        <begin position="505"/>
        <end position="855"/>
    </location>
</feature>
<evidence type="ECO:0000256" key="9">
    <source>
        <dbReference type="ARBA" id="ARBA00022927"/>
    </source>
</evidence>
<dbReference type="Pfam" id="PF03416">
    <property type="entry name" value="Peptidase_C54"/>
    <property type="match status" value="2"/>
</dbReference>
<keyword evidence="5" id="KW-0963">Cytoplasm</keyword>
<feature type="compositionally biased region" description="Basic and acidic residues" evidence="13">
    <location>
        <begin position="1332"/>
        <end position="1353"/>
    </location>
</feature>
<feature type="region of interest" description="Disordered" evidence="13">
    <location>
        <begin position="1"/>
        <end position="328"/>
    </location>
</feature>
<evidence type="ECO:0000256" key="4">
    <source>
        <dbReference type="ARBA" id="ARBA00022448"/>
    </source>
</evidence>
<organism evidence="15 16">
    <name type="scientific">Apiotrichum porosum</name>
    <dbReference type="NCBI Taxonomy" id="105984"/>
    <lineage>
        <taxon>Eukaryota</taxon>
        <taxon>Fungi</taxon>
        <taxon>Dikarya</taxon>
        <taxon>Basidiomycota</taxon>
        <taxon>Agaricomycotina</taxon>
        <taxon>Tremellomycetes</taxon>
        <taxon>Trichosporonales</taxon>
        <taxon>Trichosporonaceae</taxon>
        <taxon>Apiotrichum</taxon>
    </lineage>
</organism>
<keyword evidence="8" id="KW-0788">Thiol protease</keyword>
<sequence>MSGGSPSPLDSTPTSSPSPAVFVMSPHVDEPATLSPGPPPPPRSNLPTPEFGRPVARNGREHQRLKSLLRRNPGGGKGPLQYTQQGSVPSYSSTPSPAPANAPVEEEDDDDEWLLEGTSTNGHVNATVSVGREASNLSRSVDTLSLNESDSVSPVESTAPVVISEKPSASEKRRSKSKSLAKKTSRLFSRNGNSNSNSNSNSNNEDRQEQLAPPVRHNSVSSAASGDSSRSSKHWSITRVGGGPKGSPPRRTHDPSAQPSSWHPPPSSFALRRMSSSTTDSDSSSIPAPIPRLRNRDSSSHLSASVPTIRNLTTSPTPQQQAQYAQIRQDATVTHRVSAWFSNFIPTGGEMSSPSSQTQPDSPQPSSSPLRKQPSVAASFLGGARNKAAAAARYLMDSEAQPDRCQDTMWVMGLPHPGWTPQSEDIWDDNASTRGEISPPSWTTRIKESSGTYSSSPPSGGGGRFGNIFSSSFNLAAVAQGDPSTPPPDARTRKEKPKEVLKWPDQFYDDFRTRVWCTYRNQYAPISPLPPGVLLPNPAAFFGAFAAAGDGNLPQPSQLGSGSQSGRLSNGPWGLFKNEGGLTSDSGWGCMLRTGQSVLANALVHLHLGRGGPSTSPETPAELAELEAYATYVRLLSWFLDDPSPLCPFSVHRMALIGKELGKEVGEWFGPSTAAGALKTLVNSFPLSGLSVANAVDGIVYRSDVYAASNISSDEWTPGQGGSLRRSRPSSALNHPGWGGKAVLILIGLRLGLDGVNPIYYDSIKVGYRCGETSANPQTLFTFPQSVGIAGGRPSSSYYFVASQGNSLFYLDPHTTRQAVPLRTPPQSAAMPFATRRPSTSASNYSEFMEDDVETTSQSSSQSVPQVDVVNVDEDAEVATVSPPRKSSKTRRRLAAVTQPLRIVPDTPPRRRGSVSSAADPSTPTFRSSSRQSVTSPSPARPSATRQSTASSSSSFRSKPSLPVDTQTAWYASAYSEPQLRSYHCDKVKKLPLSGLDPSMLLGFLCADEADFEDFCDRVGKLPQKIFTVQDEPPVWSEDEDGALESVSEPVSEPEDDDELALAGSEQSEDADLDLDVDVDAVDEFGRLPVRSGAMREDTITPSTAGAAGGVAAVAAGLATFVQRTFTPSSSPPAGSPSATSPADKDDDGDDDDDAETTVEVHMTTRREEGTARGLSAALDHPSDRTFGDRARSAFQQRETTPAADVHSTPRSTSPSLPASPKKSASVGSHESDELDQVDVTTASIGTLMEPPKAASRARDTLTPPFLTSSTSDEKTPMATPATTAPVRRVATPVAEREHSAVVFFASAREIQPPNTFTHAADPETIDDEPFLVDRDPEPELEPELDREPEPEAPHTPVKVKASPASFDKPLPASPVLGAIKPKPLPAFPHSQSREELDDEDEEDAEELQEVVSSPALTAISASERYPLVDPDSPFIVPRTIHSRNVSTSSRLSASSQGSIVPPPRSASLVAPTITAATPPAVAAAIEIPASMTPIPRRRVDDGDEDDDDDEDEERDGNGDGEGESFADESFGYARRGGDHHLDHDAVSTPSSAAVFVDHSPDYSTP</sequence>
<dbReference type="EMBL" id="RSCE01000008">
    <property type="protein sequence ID" value="RSH80617.1"/>
    <property type="molecule type" value="Genomic_DNA"/>
</dbReference>
<dbReference type="InterPro" id="IPR038765">
    <property type="entry name" value="Papain-like_cys_pep_sf"/>
</dbReference>
<evidence type="ECO:0000256" key="8">
    <source>
        <dbReference type="ARBA" id="ARBA00022807"/>
    </source>
</evidence>
<evidence type="ECO:0000256" key="13">
    <source>
        <dbReference type="SAM" id="MobiDB-lite"/>
    </source>
</evidence>
<evidence type="ECO:0000313" key="16">
    <source>
        <dbReference type="Proteomes" id="UP000279236"/>
    </source>
</evidence>
<keyword evidence="10" id="KW-0072">Autophagy</keyword>
<dbReference type="GO" id="GO:0016485">
    <property type="term" value="P:protein processing"/>
    <property type="evidence" value="ECO:0007669"/>
    <property type="project" value="TreeGrafter"/>
</dbReference>
<name>A0A427XP71_9TREE</name>
<dbReference type="GO" id="GO:0000407">
    <property type="term" value="C:phagophore assembly site"/>
    <property type="evidence" value="ECO:0007669"/>
    <property type="project" value="UniProtKB-SubCell"/>
</dbReference>
<reference evidence="15 16" key="1">
    <citation type="submission" date="2018-11" db="EMBL/GenBank/DDBJ databases">
        <title>Genome sequence of Apiotrichum porosum DSM 27194.</title>
        <authorList>
            <person name="Aliyu H."/>
            <person name="Gorte O."/>
            <person name="Ochsenreither K."/>
        </authorList>
    </citation>
    <scope>NUCLEOTIDE SEQUENCE [LARGE SCALE GENOMIC DNA]</scope>
    <source>
        <strain evidence="15 16">DSM 27194</strain>
    </source>
</reference>
<dbReference type="InterPro" id="IPR005078">
    <property type="entry name" value="Peptidase_C54"/>
</dbReference>
<gene>
    <name evidence="15" type="primary">ATG4</name>
    <name evidence="15" type="ORF">EHS24_009199</name>
</gene>
<dbReference type="SUPFAM" id="SSF54001">
    <property type="entry name" value="Cysteine proteinases"/>
    <property type="match status" value="2"/>
</dbReference>
<keyword evidence="9" id="KW-0653">Protein transport</keyword>
<dbReference type="Proteomes" id="UP000279236">
    <property type="component" value="Unassembled WGS sequence"/>
</dbReference>
<evidence type="ECO:0000256" key="10">
    <source>
        <dbReference type="ARBA" id="ARBA00023006"/>
    </source>
</evidence>
<feature type="compositionally biased region" description="Low complexity" evidence="13">
    <location>
        <begin position="927"/>
        <end position="962"/>
    </location>
</feature>
<evidence type="ECO:0000256" key="7">
    <source>
        <dbReference type="ARBA" id="ARBA00022801"/>
    </source>
</evidence>
<feature type="compositionally biased region" description="Acidic residues" evidence="13">
    <location>
        <begin position="104"/>
        <end position="114"/>
    </location>
</feature>
<comment type="similarity">
    <text evidence="3">Belongs to the peptidase C54 family.</text>
</comment>